<evidence type="ECO:0000313" key="4">
    <source>
        <dbReference type="Proteomes" id="UP000000657"/>
    </source>
</evidence>
<dbReference type="EMBL" id="CT573213">
    <property type="protein sequence ID" value="CAJ63900.1"/>
    <property type="molecule type" value="Genomic_DNA"/>
</dbReference>
<dbReference type="KEGG" id="fal:FRAAL5267"/>
<evidence type="ECO:0000256" key="1">
    <source>
        <dbReference type="ARBA" id="ARBA00008814"/>
    </source>
</evidence>
<dbReference type="PROSITE" id="PS50983">
    <property type="entry name" value="FE_B12_PBP"/>
    <property type="match status" value="1"/>
</dbReference>
<evidence type="ECO:0000313" key="3">
    <source>
        <dbReference type="EMBL" id="CAJ63900.1"/>
    </source>
</evidence>
<dbReference type="InterPro" id="IPR002491">
    <property type="entry name" value="ABC_transptr_periplasmic_BD"/>
</dbReference>
<comment type="similarity">
    <text evidence="1">Belongs to the bacterial solute-binding protein 8 family.</text>
</comment>
<dbReference type="SUPFAM" id="SSF53807">
    <property type="entry name" value="Helical backbone' metal receptor"/>
    <property type="match status" value="1"/>
</dbReference>
<dbReference type="AlphaFoldDB" id="Q0RF51"/>
<evidence type="ECO:0000259" key="2">
    <source>
        <dbReference type="PROSITE" id="PS50983"/>
    </source>
</evidence>
<dbReference type="Proteomes" id="UP000000657">
    <property type="component" value="Chromosome"/>
</dbReference>
<dbReference type="eggNOG" id="COG0614">
    <property type="taxonomic scope" value="Bacteria"/>
</dbReference>
<dbReference type="Gene3D" id="3.40.50.1980">
    <property type="entry name" value="Nitrogenase molybdenum iron protein domain"/>
    <property type="match status" value="2"/>
</dbReference>
<dbReference type="InterPro" id="IPR050902">
    <property type="entry name" value="ABC_Transporter_SBP"/>
</dbReference>
<dbReference type="HOGENOM" id="CLU_038034_13_2_11"/>
<dbReference type="PANTHER" id="PTHR30535">
    <property type="entry name" value="VITAMIN B12-BINDING PROTEIN"/>
    <property type="match status" value="1"/>
</dbReference>
<dbReference type="PANTHER" id="PTHR30535:SF34">
    <property type="entry name" value="MOLYBDATE-BINDING PROTEIN MOLA"/>
    <property type="match status" value="1"/>
</dbReference>
<dbReference type="STRING" id="326424.FRAAL5267"/>
<feature type="domain" description="Fe/B12 periplasmic-binding" evidence="2">
    <location>
        <begin position="17"/>
        <end position="287"/>
    </location>
</feature>
<gene>
    <name evidence="3" type="ordered locus">FRAAL5267</name>
</gene>
<organism evidence="3 4">
    <name type="scientific">Frankia alni (strain DSM 45986 / CECT 9034 / ACN14a)</name>
    <dbReference type="NCBI Taxonomy" id="326424"/>
    <lineage>
        <taxon>Bacteria</taxon>
        <taxon>Bacillati</taxon>
        <taxon>Actinomycetota</taxon>
        <taxon>Actinomycetes</taxon>
        <taxon>Frankiales</taxon>
        <taxon>Frankiaceae</taxon>
        <taxon>Frankia</taxon>
    </lineage>
</organism>
<name>Q0RF51_FRAAA</name>
<reference evidence="3 4" key="1">
    <citation type="journal article" date="2007" name="Genome Res.">
        <title>Genome characteristics of facultatively symbiotic Frankia sp. strains reflect host range and host plant biogeography.</title>
        <authorList>
            <person name="Normand P."/>
            <person name="Lapierre P."/>
            <person name="Tisa L.S."/>
            <person name="Gogarten J.P."/>
            <person name="Alloisio N."/>
            <person name="Bagnarol E."/>
            <person name="Bassi C.A."/>
            <person name="Berry A.M."/>
            <person name="Bickhart D.M."/>
            <person name="Choisne N."/>
            <person name="Couloux A."/>
            <person name="Cournoyer B."/>
            <person name="Cruveiller S."/>
            <person name="Daubin V."/>
            <person name="Demange N."/>
            <person name="Francino M.P."/>
            <person name="Goltsman E."/>
            <person name="Huang Y."/>
            <person name="Kopp O.R."/>
            <person name="Labarre L."/>
            <person name="Lapidus A."/>
            <person name="Lavire C."/>
            <person name="Marechal J."/>
            <person name="Martinez M."/>
            <person name="Mastronunzio J.E."/>
            <person name="Mullin B.C."/>
            <person name="Niemann J."/>
            <person name="Pujic P."/>
            <person name="Rawnsley T."/>
            <person name="Rouy Z."/>
            <person name="Schenowitz C."/>
            <person name="Sellstedt A."/>
            <person name="Tavares F."/>
            <person name="Tomkins J.P."/>
            <person name="Vallenet D."/>
            <person name="Valverde C."/>
            <person name="Wall L.G."/>
            <person name="Wang Y."/>
            <person name="Medigue C."/>
            <person name="Benson D.R."/>
        </authorList>
    </citation>
    <scope>NUCLEOTIDE SEQUENCE [LARGE SCALE GENOMIC DNA]</scope>
    <source>
        <strain evidence="4">DSM 45986 / CECT 9034 / ACN14a</strain>
    </source>
</reference>
<dbReference type="Pfam" id="PF01497">
    <property type="entry name" value="Peripla_BP_2"/>
    <property type="match status" value="1"/>
</dbReference>
<protein>
    <submittedName>
        <fullName evidence="3">Iron-binding protein</fullName>
    </submittedName>
</protein>
<sequence>MTDLSGATVTVPTTVNRIAEQFPAHVVADIMLGVGDKLVAIPQNVSTIPFLRTVQPSITKVPQLFHSGNVNMEQLLAQKPDVVSAISGGDTVKPFQAAGIPAVTMFFPKYAQLQQSTTVAGETYGGAAVARAKAYNAYFDKVDSTLTSRLAKAATKPTVVYIEAYTGNNIVVQGGSSLIDQWITKAGGTDAAKGISGGRVNVTMEQLLQWNPDNLIIQTPGGDQGLAADTGASVLAGLSKISGWSDLKAVKSDKVFIDPSGLYAWGQYTVEQALQLQWVAKVLNPSLFADVDLRSVTRDFYKNHFGYTPSDTQLNTILQTTSPDGIATAKNAIS</sequence>
<proteinExistence type="inferred from homology"/>
<keyword evidence="4" id="KW-1185">Reference proteome</keyword>
<accession>Q0RF51</accession>